<dbReference type="GO" id="GO:0000976">
    <property type="term" value="F:transcription cis-regulatory region binding"/>
    <property type="evidence" value="ECO:0007669"/>
    <property type="project" value="TreeGrafter"/>
</dbReference>
<keyword evidence="4" id="KW-0472">Membrane</keyword>
<proteinExistence type="predicted"/>
<keyword evidence="4" id="KW-1133">Transmembrane helix</keyword>
<feature type="region of interest" description="Disordered" evidence="3">
    <location>
        <begin position="410"/>
        <end position="435"/>
    </location>
</feature>
<dbReference type="GO" id="GO:0005634">
    <property type="term" value="C:nucleus"/>
    <property type="evidence" value="ECO:0007669"/>
    <property type="project" value="UniProtKB-SubCell"/>
</dbReference>
<reference evidence="5 6" key="1">
    <citation type="submission" date="2015-01" db="EMBL/GenBank/DDBJ databases">
        <title>The Genome Sequence of Exophiala xenobiotica CBS118157.</title>
        <authorList>
            <consortium name="The Broad Institute Genomics Platform"/>
            <person name="Cuomo C."/>
            <person name="de Hoog S."/>
            <person name="Gorbushina A."/>
            <person name="Stielow B."/>
            <person name="Teixiera M."/>
            <person name="Abouelleil A."/>
            <person name="Chapman S.B."/>
            <person name="Priest M."/>
            <person name="Young S.K."/>
            <person name="Wortman J."/>
            <person name="Nusbaum C."/>
            <person name="Birren B."/>
        </authorList>
    </citation>
    <scope>NUCLEOTIDE SEQUENCE [LARGE SCALE GENOMIC DNA]</scope>
    <source>
        <strain evidence="5 6">CBS 118157</strain>
    </source>
</reference>
<name>A0A0D2C5P8_9EURO</name>
<dbReference type="GeneID" id="25322381"/>
<dbReference type="EMBL" id="KN847317">
    <property type="protein sequence ID" value="KIW60241.1"/>
    <property type="molecule type" value="Genomic_DNA"/>
</dbReference>
<evidence type="ECO:0000313" key="6">
    <source>
        <dbReference type="Proteomes" id="UP000054342"/>
    </source>
</evidence>
<dbReference type="STRING" id="348802.A0A0D2C5P8"/>
<evidence type="ECO:0000256" key="3">
    <source>
        <dbReference type="SAM" id="MobiDB-lite"/>
    </source>
</evidence>
<keyword evidence="6" id="KW-1185">Reference proteome</keyword>
<feature type="transmembrane region" description="Helical" evidence="4">
    <location>
        <begin position="822"/>
        <end position="844"/>
    </location>
</feature>
<dbReference type="AlphaFoldDB" id="A0A0D2C5P8"/>
<dbReference type="HOGENOM" id="CLU_325965_0_0_1"/>
<dbReference type="PANTHER" id="PTHR37534">
    <property type="entry name" value="TRANSCRIPTIONAL ACTIVATOR PROTEIN UGA3"/>
    <property type="match status" value="1"/>
</dbReference>
<accession>A0A0D2C5P8</accession>
<dbReference type="InterPro" id="IPR021858">
    <property type="entry name" value="Fun_TF"/>
</dbReference>
<dbReference type="Pfam" id="PF11951">
    <property type="entry name" value="Fungal_trans_2"/>
    <property type="match status" value="1"/>
</dbReference>
<dbReference type="InterPro" id="IPR021848">
    <property type="entry name" value="HODM_asu-like"/>
</dbReference>
<gene>
    <name evidence="5" type="ORF">PV05_00473</name>
</gene>
<dbReference type="Pfam" id="PF11927">
    <property type="entry name" value="HODM_asu-like"/>
    <property type="match status" value="1"/>
</dbReference>
<dbReference type="PANTHER" id="PTHR37534:SF38">
    <property type="entry name" value="ZN(2)-C6 FUNGAL-TYPE DOMAIN-CONTAINING PROTEIN"/>
    <property type="match status" value="1"/>
</dbReference>
<evidence type="ECO:0000256" key="2">
    <source>
        <dbReference type="ARBA" id="ARBA00023242"/>
    </source>
</evidence>
<keyword evidence="2" id="KW-0539">Nucleus</keyword>
<dbReference type="Proteomes" id="UP000054342">
    <property type="component" value="Unassembled WGS sequence"/>
</dbReference>
<dbReference type="GO" id="GO:0045944">
    <property type="term" value="P:positive regulation of transcription by RNA polymerase II"/>
    <property type="evidence" value="ECO:0007669"/>
    <property type="project" value="TreeGrafter"/>
</dbReference>
<evidence type="ECO:0000313" key="5">
    <source>
        <dbReference type="EMBL" id="KIW60241.1"/>
    </source>
</evidence>
<organism evidence="5 6">
    <name type="scientific">Exophiala xenobiotica</name>
    <dbReference type="NCBI Taxonomy" id="348802"/>
    <lineage>
        <taxon>Eukaryota</taxon>
        <taxon>Fungi</taxon>
        <taxon>Dikarya</taxon>
        <taxon>Ascomycota</taxon>
        <taxon>Pezizomycotina</taxon>
        <taxon>Eurotiomycetes</taxon>
        <taxon>Chaetothyriomycetidae</taxon>
        <taxon>Chaetothyriales</taxon>
        <taxon>Herpotrichiellaceae</taxon>
        <taxon>Exophiala</taxon>
    </lineage>
</organism>
<evidence type="ECO:0000256" key="1">
    <source>
        <dbReference type="ARBA" id="ARBA00004123"/>
    </source>
</evidence>
<evidence type="ECO:0000256" key="4">
    <source>
        <dbReference type="SAM" id="Phobius"/>
    </source>
</evidence>
<dbReference type="GO" id="GO:0003700">
    <property type="term" value="F:DNA-binding transcription factor activity"/>
    <property type="evidence" value="ECO:0007669"/>
    <property type="project" value="TreeGrafter"/>
</dbReference>
<keyword evidence="4" id="KW-0812">Transmembrane</keyword>
<feature type="transmembrane region" description="Helical" evidence="4">
    <location>
        <begin position="19"/>
        <end position="37"/>
    </location>
</feature>
<comment type="subcellular location">
    <subcellularLocation>
        <location evidence="1">Nucleus</location>
    </subcellularLocation>
</comment>
<dbReference type="OrthoDB" id="5043642at2759"/>
<dbReference type="RefSeq" id="XP_013320825.1">
    <property type="nucleotide sequence ID" value="XM_013465371.1"/>
</dbReference>
<sequence>MERHKQQELEEVQPLQQPSLVTCWAFLLLLCLASLIYRKLGRTVKVKRKETSSLAIQHSDKSADTSTEIRPLHGFDVAKIEPHPYRPWKSGKFVMSMGIQKVRHEEWLSLDNRYWEEQALRRYLLEHEREGVTQVLPEAEAACIETLDLIIDYLTRRFPHLFFYLDDRPDHLHNKLTGMTFKVTAPYDMPPLHIAAQLVMEDLNILMQGYGGDPEQYYLVASFSMAPAGWHLEERIGWPLWKIHSPVPLWADHLRKSVDRYFLRMKPDSPISRHNFFIQTTDVLFQQEPFAAKLPQPPKIEDIRLRHERQTLRRLSETGAILFTVRTYMTPLLDLEDDVDSIRELSGAIKAMPKEMAIYKGELLWGEVVEAWCEERLRQLASDHDGIGCIRAGYICEGYPNIIRFEENKPRRSSQAQPVPVRNLPSSPPEGPSSTTAILQDTTVAAADSDAFMNWFLPDDSIPDFVGMNDVSTLNIFSPLEGAMMMYPGMSPNFPPQTYTPQQPNHETEIPRSIPFLISGVGSHIEQKFFYHFTNVTSRVLTICNDEKNPLLTVVLPRSLDDPMIAKAISCLGGSHLVNLQPEAETRMKAEKQRLLRDALHQQTARLHSLRATKPLRSSSEVEAILASTLLLCLYEISEGSGNISWKLRLDEARELIQTCLQSSVPATQCAHSDAQAVDSIGVNQFLLDFFAYHDILAGVTDATREPVLDSTIRASQTQDDIYMMIGADNGLFGLIAKIAALRADAIANGRTNVTVICEAIRIWEELDAWKPDTDDKDQRLAFSAYSAALFVWLYSIVYPDKVADDKVQTCIRQGLDDMQQIQASGVLAFLLFPAFVFGFASVLSEQRAEVSAMFDRLSSFSGLGNVRLARDLVKSSWLDHGTGCIRPWDWMQQMQTNGISVPVT</sequence>
<protein>
    <submittedName>
        <fullName evidence="5">Uncharacterized protein</fullName>
    </submittedName>
</protein>